<dbReference type="CDD" id="cd00431">
    <property type="entry name" value="cysteine_hydrolases"/>
    <property type="match status" value="1"/>
</dbReference>
<sequence length="184" mass="21340">MEEIKIEKEKTILIVWDVINILVNSIYNKEEFINSTKEVIEFARKNNIPVVYTKIKQYPKGFEPKNISNMKWKSSTWKEGDFDLYIKPEDNELIIEKNTWSIFVGTNFELLLRNRNINNIIFTGIATEIGIETSARHAFALGFTPIIIEDAVSSSNKEGHNRSIENMKNLFITVKAKNLENIIK</sequence>
<dbReference type="AlphaFoldDB" id="A0A915WSB8"/>
<dbReference type="Gene3D" id="3.40.50.850">
    <property type="entry name" value="Isochorismatase-like"/>
    <property type="match status" value="1"/>
</dbReference>
<dbReference type="RefSeq" id="WP_258393088.1">
    <property type="nucleotide sequence ID" value="NZ_AP019769.1"/>
</dbReference>
<reference evidence="4" key="1">
    <citation type="journal article" date="2022" name="Int. J. Syst. Evol. Microbiol.">
        <title>Nanobdella aerobiophila gen. nov., sp. nov., a thermoacidophilic, obligate ectosymbiotic archaeon, and proposal of Nanobdellaceae fam. nov., Nanobdellales ord. nov. and Nanobdellia class. nov.</title>
        <authorList>
            <person name="Kato S."/>
            <person name="Ogasawara A."/>
            <person name="Itoh T."/>
            <person name="Sakai H.D."/>
            <person name="Shimizu M."/>
            <person name="Yuki M."/>
            <person name="Kaneko M."/>
            <person name="Takashina T."/>
            <person name="Ohkuma M."/>
        </authorList>
    </citation>
    <scope>NUCLEOTIDE SEQUENCE [LARGE SCALE GENOMIC DNA]</scope>
    <source>
        <strain evidence="4">MJ1</strain>
    </source>
</reference>
<dbReference type="GeneID" id="74568573"/>
<organism evidence="3 4">
    <name type="scientific">Nanobdella aerobiophila</name>
    <dbReference type="NCBI Taxonomy" id="2586965"/>
    <lineage>
        <taxon>Archaea</taxon>
        <taxon>Nanobdellota</taxon>
        <taxon>Nanobdellia</taxon>
        <taxon>Nanobdellales</taxon>
        <taxon>Nanobdellaceae</taxon>
        <taxon>Nanobdella</taxon>
    </lineage>
</organism>
<dbReference type="KEGG" id="naer:MJ1_0629"/>
<dbReference type="PANTHER" id="PTHR43540">
    <property type="entry name" value="PEROXYUREIDOACRYLATE/UREIDOACRYLATE AMIDOHYDROLASE-RELATED"/>
    <property type="match status" value="1"/>
</dbReference>
<gene>
    <name evidence="3" type="ORF">MJ1_0629</name>
</gene>
<dbReference type="GO" id="GO:0016787">
    <property type="term" value="F:hydrolase activity"/>
    <property type="evidence" value="ECO:0007669"/>
    <property type="project" value="UniProtKB-KW"/>
</dbReference>
<name>A0A915WSB8_9ARCH</name>
<dbReference type="InterPro" id="IPR036380">
    <property type="entry name" value="Isochorismatase-like_sf"/>
</dbReference>
<keyword evidence="4" id="KW-1185">Reference proteome</keyword>
<dbReference type="Proteomes" id="UP001055553">
    <property type="component" value="Chromosome"/>
</dbReference>
<evidence type="ECO:0000313" key="4">
    <source>
        <dbReference type="Proteomes" id="UP001055553"/>
    </source>
</evidence>
<accession>A0A915WSB8</accession>
<proteinExistence type="predicted"/>
<dbReference type="PANTHER" id="PTHR43540:SF6">
    <property type="entry name" value="ISOCHORISMATASE-LIKE DOMAIN-CONTAINING PROTEIN"/>
    <property type="match status" value="1"/>
</dbReference>
<evidence type="ECO:0000259" key="2">
    <source>
        <dbReference type="Pfam" id="PF00857"/>
    </source>
</evidence>
<evidence type="ECO:0000256" key="1">
    <source>
        <dbReference type="ARBA" id="ARBA00022801"/>
    </source>
</evidence>
<protein>
    <submittedName>
        <fullName evidence="3">Isochorismatase</fullName>
    </submittedName>
</protein>
<evidence type="ECO:0000313" key="3">
    <source>
        <dbReference type="EMBL" id="BBL45776.1"/>
    </source>
</evidence>
<dbReference type="InterPro" id="IPR050272">
    <property type="entry name" value="Isochorismatase-like_hydrls"/>
</dbReference>
<keyword evidence="1" id="KW-0378">Hydrolase</keyword>
<feature type="domain" description="Isochorismatase-like" evidence="2">
    <location>
        <begin position="11"/>
        <end position="174"/>
    </location>
</feature>
<dbReference type="SUPFAM" id="SSF52499">
    <property type="entry name" value="Isochorismatase-like hydrolases"/>
    <property type="match status" value="1"/>
</dbReference>
<dbReference type="EMBL" id="AP019769">
    <property type="protein sequence ID" value="BBL45776.1"/>
    <property type="molecule type" value="Genomic_DNA"/>
</dbReference>
<dbReference type="InterPro" id="IPR000868">
    <property type="entry name" value="Isochorismatase-like_dom"/>
</dbReference>
<dbReference type="Pfam" id="PF00857">
    <property type="entry name" value="Isochorismatase"/>
    <property type="match status" value="1"/>
</dbReference>